<evidence type="ECO:0000313" key="2">
    <source>
        <dbReference type="Proteomes" id="UP000068905"/>
    </source>
</evidence>
<reference evidence="1 2" key="1">
    <citation type="journal article" date="2015" name="Genome Announc.">
        <title>Genome Sequence of 'Candidatus Thioglobus singularis' Strain PS1, a Mixotroph from the SUP05 Clade of Marine Gammaproteobacteria.</title>
        <authorList>
            <person name="Marshall K.T."/>
            <person name="Morris R.M."/>
        </authorList>
    </citation>
    <scope>NUCLEOTIDE SEQUENCE [LARGE SCALE GENOMIC DNA]</scope>
    <source>
        <strain evidence="1 2">PS1</strain>
    </source>
</reference>
<accession>A0A0M5KSQ3</accession>
<dbReference type="Proteomes" id="UP000068905">
    <property type="component" value="Chromosome"/>
</dbReference>
<evidence type="ECO:0008006" key="3">
    <source>
        <dbReference type="Google" id="ProtNLM"/>
    </source>
</evidence>
<keyword evidence="2" id="KW-1185">Reference proteome</keyword>
<dbReference type="EMBL" id="CP006911">
    <property type="protein sequence ID" value="ALE01228.1"/>
    <property type="molecule type" value="Genomic_DNA"/>
</dbReference>
<dbReference type="OrthoDB" id="9932300at2"/>
<evidence type="ECO:0000313" key="1">
    <source>
        <dbReference type="EMBL" id="ALE01228.1"/>
    </source>
</evidence>
<organism evidence="1 2">
    <name type="scientific">Candidatus Pseudothioglobus singularis PS1</name>
    <dbReference type="NCBI Taxonomy" id="1125411"/>
    <lineage>
        <taxon>Bacteria</taxon>
        <taxon>Pseudomonadati</taxon>
        <taxon>Pseudomonadota</taxon>
        <taxon>Gammaproteobacteria</taxon>
        <taxon>Candidatus Pseudothioglobaceae</taxon>
        <taxon>Candidatus Pseudothioglobus</taxon>
    </lineage>
</organism>
<dbReference type="AlphaFoldDB" id="A0A0M5KSQ3"/>
<dbReference type="RefSeq" id="WP_053819518.1">
    <property type="nucleotide sequence ID" value="NZ_CP006911.1"/>
</dbReference>
<sequence length="244" mass="26506">MSKNGLTISLNEVLFYFTRAGFGVNASIGVSEDFARSNIWIAQNGFDPSECSLLALDNLDSQTSSLSIQFEKTSDGSHLFCPEDKVLSAIEASVSCVDWLEFNGLDGDLKLTNVDSPLLVVSALGANQCTGIQASWTDKSNNHYEVNLKDDIEWEIISSSEAPIELSNYADIHISAFDVNNKTSISNGKLKTLNIAEERLKTLNNGVNVGDKWPEIYEYFSRCLVKSSAESRASGAGAGLVDTD</sequence>
<dbReference type="KEGG" id="tsn:W908_00540"/>
<proteinExistence type="predicted"/>
<dbReference type="STRING" id="1125411.W908_00540"/>
<name>A0A0M5KSQ3_9GAMM</name>
<gene>
    <name evidence="1" type="ORF">W908_00540</name>
</gene>
<protein>
    <recommendedName>
        <fullName evidence="3">DUF3726 domain-containing protein</fullName>
    </recommendedName>
</protein>